<accession>J3MFA5</accession>
<evidence type="ECO:0000313" key="1">
    <source>
        <dbReference type="EnsemblPlants" id="OB06G26990.1"/>
    </source>
</evidence>
<name>J3MFA5_ORYBR</name>
<sequence>MANLIKDKWYCFMVFSCFYRIFCALHKVDCTLSLHFMVQPKNIQQSYNIIKCNIIQRKYILILHTNKITIPTRTHSLWIVGRTVPHFSISIFFKLLTSVFFEKRYR</sequence>
<evidence type="ECO:0000313" key="2">
    <source>
        <dbReference type="Proteomes" id="UP000006038"/>
    </source>
</evidence>
<reference evidence="1" key="1">
    <citation type="journal article" date="2013" name="Nat. Commun.">
        <title>Whole-genome sequencing of Oryza brachyantha reveals mechanisms underlying Oryza genome evolution.</title>
        <authorList>
            <person name="Chen J."/>
            <person name="Huang Q."/>
            <person name="Gao D."/>
            <person name="Wang J."/>
            <person name="Lang Y."/>
            <person name="Liu T."/>
            <person name="Li B."/>
            <person name="Bai Z."/>
            <person name="Luis Goicoechea J."/>
            <person name="Liang C."/>
            <person name="Chen C."/>
            <person name="Zhang W."/>
            <person name="Sun S."/>
            <person name="Liao Y."/>
            <person name="Zhang X."/>
            <person name="Yang L."/>
            <person name="Song C."/>
            <person name="Wang M."/>
            <person name="Shi J."/>
            <person name="Liu G."/>
            <person name="Liu J."/>
            <person name="Zhou H."/>
            <person name="Zhou W."/>
            <person name="Yu Q."/>
            <person name="An N."/>
            <person name="Chen Y."/>
            <person name="Cai Q."/>
            <person name="Wang B."/>
            <person name="Liu B."/>
            <person name="Min J."/>
            <person name="Huang Y."/>
            <person name="Wu H."/>
            <person name="Li Z."/>
            <person name="Zhang Y."/>
            <person name="Yin Y."/>
            <person name="Song W."/>
            <person name="Jiang J."/>
            <person name="Jackson S.A."/>
            <person name="Wing R.A."/>
            <person name="Wang J."/>
            <person name="Chen M."/>
        </authorList>
    </citation>
    <scope>NUCLEOTIDE SEQUENCE [LARGE SCALE GENOMIC DNA]</scope>
    <source>
        <strain evidence="1">cv. IRGC 101232</strain>
    </source>
</reference>
<keyword evidence="2" id="KW-1185">Reference proteome</keyword>
<dbReference type="Gramene" id="OB06G26990.1">
    <property type="protein sequence ID" value="OB06G26990.1"/>
    <property type="gene ID" value="OB06G26990"/>
</dbReference>
<dbReference type="EnsemblPlants" id="OB06G26990.1">
    <property type="protein sequence ID" value="OB06G26990.1"/>
    <property type="gene ID" value="OB06G26990"/>
</dbReference>
<dbReference type="HOGENOM" id="CLU_2227306_0_0_1"/>
<proteinExistence type="predicted"/>
<reference evidence="1" key="2">
    <citation type="submission" date="2013-04" db="UniProtKB">
        <authorList>
            <consortium name="EnsemblPlants"/>
        </authorList>
    </citation>
    <scope>IDENTIFICATION</scope>
</reference>
<dbReference type="Proteomes" id="UP000006038">
    <property type="component" value="Chromosome 6"/>
</dbReference>
<protein>
    <submittedName>
        <fullName evidence="1">Uncharacterized protein</fullName>
    </submittedName>
</protein>
<organism evidence="1">
    <name type="scientific">Oryza brachyantha</name>
    <name type="common">malo sina</name>
    <dbReference type="NCBI Taxonomy" id="4533"/>
    <lineage>
        <taxon>Eukaryota</taxon>
        <taxon>Viridiplantae</taxon>
        <taxon>Streptophyta</taxon>
        <taxon>Embryophyta</taxon>
        <taxon>Tracheophyta</taxon>
        <taxon>Spermatophyta</taxon>
        <taxon>Magnoliopsida</taxon>
        <taxon>Liliopsida</taxon>
        <taxon>Poales</taxon>
        <taxon>Poaceae</taxon>
        <taxon>BOP clade</taxon>
        <taxon>Oryzoideae</taxon>
        <taxon>Oryzeae</taxon>
        <taxon>Oryzinae</taxon>
        <taxon>Oryza</taxon>
    </lineage>
</organism>
<dbReference type="AlphaFoldDB" id="J3MFA5"/>